<evidence type="ECO:0008006" key="2">
    <source>
        <dbReference type="Google" id="ProtNLM"/>
    </source>
</evidence>
<dbReference type="Pfam" id="PF03783">
    <property type="entry name" value="CsgG"/>
    <property type="match status" value="1"/>
</dbReference>
<sequence length="163" mass="18219">MLRWILAVLVAVAVGCAHVEKPPREVGLAIWDIEPLFVGVPPESMPPKEFLANEMVRAAEEVGGFRVVERERLLKVLEELHLGSSELAEESTRLRLGKLVGARYMLFSSYQAVGGRLRFDLRLVDVETGVVKAAVHKTMPLGQWEDSLRAIYKLTQDLLSKGR</sequence>
<dbReference type="InterPro" id="IPR005534">
    <property type="entry name" value="Curli_assmbl/transp-comp_CsgG"/>
</dbReference>
<dbReference type="GO" id="GO:0030288">
    <property type="term" value="C:outer membrane-bounded periplasmic space"/>
    <property type="evidence" value="ECO:0007669"/>
    <property type="project" value="InterPro"/>
</dbReference>
<dbReference type="Gene3D" id="3.40.50.10610">
    <property type="entry name" value="ABC-type transport auxiliary lipoprotein component"/>
    <property type="match status" value="1"/>
</dbReference>
<dbReference type="EMBL" id="DRBW01000002">
    <property type="protein sequence ID" value="HDM89579.1"/>
    <property type="molecule type" value="Genomic_DNA"/>
</dbReference>
<dbReference type="PROSITE" id="PS51257">
    <property type="entry name" value="PROKAR_LIPOPROTEIN"/>
    <property type="match status" value="1"/>
</dbReference>
<dbReference type="Proteomes" id="UP000885931">
    <property type="component" value="Unassembled WGS sequence"/>
</dbReference>
<evidence type="ECO:0000313" key="1">
    <source>
        <dbReference type="EMBL" id="HDM89579.1"/>
    </source>
</evidence>
<comment type="caution">
    <text evidence="1">The sequence shown here is derived from an EMBL/GenBank/DDBJ whole genome shotgun (WGS) entry which is preliminary data.</text>
</comment>
<organism evidence="1">
    <name type="scientific">candidate division WOR-3 bacterium</name>
    <dbReference type="NCBI Taxonomy" id="2052148"/>
    <lineage>
        <taxon>Bacteria</taxon>
        <taxon>Bacteria division WOR-3</taxon>
    </lineage>
</organism>
<gene>
    <name evidence="1" type="ORF">ENG67_00025</name>
</gene>
<proteinExistence type="predicted"/>
<reference evidence="1" key="1">
    <citation type="journal article" date="2020" name="mSystems">
        <title>Genome- and Community-Level Interaction Insights into Carbon Utilization and Element Cycling Functions of Hydrothermarchaeota in Hydrothermal Sediment.</title>
        <authorList>
            <person name="Zhou Z."/>
            <person name="Liu Y."/>
            <person name="Xu W."/>
            <person name="Pan J."/>
            <person name="Luo Z.H."/>
            <person name="Li M."/>
        </authorList>
    </citation>
    <scope>NUCLEOTIDE SEQUENCE [LARGE SCALE GENOMIC DNA]</scope>
    <source>
        <strain evidence="1">HyVt-237</strain>
    </source>
</reference>
<protein>
    <recommendedName>
        <fullName evidence="2">Penicillin-binding protein activator LpoB</fullName>
    </recommendedName>
</protein>
<dbReference type="AlphaFoldDB" id="A0A7C1B2U8"/>
<accession>A0A7C1B2U8</accession>
<name>A0A7C1B2U8_UNCW3</name>